<dbReference type="InterPro" id="IPR014717">
    <property type="entry name" value="Transl_elong_EF1B/ribsomal_bS6"/>
</dbReference>
<dbReference type="AlphaFoldDB" id="A0A3Q8U561"/>
<dbReference type="Pfam" id="PF04351">
    <property type="entry name" value="PilP"/>
    <property type="match status" value="1"/>
</dbReference>
<protein>
    <submittedName>
        <fullName evidence="2">Type IV pili biogenesis protein</fullName>
    </submittedName>
</protein>
<reference evidence="2 3" key="1">
    <citation type="submission" date="2018-12" db="EMBL/GenBank/DDBJ databases">
        <authorList>
            <person name="Li S."/>
            <person name="Yang R."/>
            <person name="Chen G."/>
            <person name="Zou L."/>
            <person name="Zhang C."/>
            <person name="Chen Y."/>
            <person name="Liu Z."/>
            <person name="Li Y."/>
            <person name="Yan Y."/>
            <person name="Huang M."/>
            <person name="Chen T."/>
        </authorList>
    </citation>
    <scope>NUCLEOTIDE SEQUENCE [LARGE SCALE GENOMIC DNA]</scope>
    <source>
        <strain evidence="2 3">1257</strain>
    </source>
</reference>
<evidence type="ECO:0000256" key="1">
    <source>
        <dbReference type="SAM" id="MobiDB-lite"/>
    </source>
</evidence>
<dbReference type="Proteomes" id="UP000268230">
    <property type="component" value="Chromosome"/>
</dbReference>
<evidence type="ECO:0000313" key="2">
    <source>
        <dbReference type="EMBL" id="AZL71076.1"/>
    </source>
</evidence>
<dbReference type="EMBL" id="CP034338">
    <property type="protein sequence ID" value="AZL71076.1"/>
    <property type="molecule type" value="Genomic_DNA"/>
</dbReference>
<dbReference type="Pfam" id="PF04350">
    <property type="entry name" value="PilO"/>
    <property type="match status" value="1"/>
</dbReference>
<dbReference type="Gene3D" id="3.30.70.60">
    <property type="match status" value="1"/>
</dbReference>
<organism evidence="2 3">
    <name type="scientific">Pseudomonas entomophila</name>
    <dbReference type="NCBI Taxonomy" id="312306"/>
    <lineage>
        <taxon>Bacteria</taxon>
        <taxon>Pseudomonadati</taxon>
        <taxon>Pseudomonadota</taxon>
        <taxon>Gammaproteobacteria</taxon>
        <taxon>Pseudomonadales</taxon>
        <taxon>Pseudomonadaceae</taxon>
        <taxon>Pseudomonas</taxon>
    </lineage>
</organism>
<dbReference type="GO" id="GO:0043683">
    <property type="term" value="P:type IV pilus assembly"/>
    <property type="evidence" value="ECO:0007669"/>
    <property type="project" value="InterPro"/>
</dbReference>
<dbReference type="Gene3D" id="2.30.30.830">
    <property type="match status" value="1"/>
</dbReference>
<feature type="region of interest" description="Disordered" evidence="1">
    <location>
        <begin position="311"/>
        <end position="336"/>
    </location>
</feature>
<dbReference type="InterPro" id="IPR007446">
    <property type="entry name" value="PilP"/>
</dbReference>
<name>A0A3Q8U561_9PSED</name>
<proteinExistence type="predicted"/>
<feature type="compositionally biased region" description="Basic and acidic residues" evidence="1">
    <location>
        <begin position="311"/>
        <end position="323"/>
    </location>
</feature>
<dbReference type="InterPro" id="IPR007445">
    <property type="entry name" value="PilO"/>
</dbReference>
<evidence type="ECO:0000313" key="3">
    <source>
        <dbReference type="Proteomes" id="UP000268230"/>
    </source>
</evidence>
<dbReference type="GO" id="GO:0043107">
    <property type="term" value="P:type IV pilus-dependent motility"/>
    <property type="evidence" value="ECO:0007669"/>
    <property type="project" value="InterPro"/>
</dbReference>
<gene>
    <name evidence="2" type="ORF">EJA05_26525</name>
</gene>
<dbReference type="OrthoDB" id="7032139at2"/>
<sequence>MRRAALADWQAMLQRSAVLRAVLVFALAATVVAVGYQVRLRELYEHHQAYTLLGQELQATLVAKEGQAGELDPERQALHDDQQRLFRERWRLAAGEGVSELLDQLAVSGHQHGLLVERLDVLEERQQAGYRVMPLDISVVGRYPALRAWLEQWLQQVRLLNVARLELLAVDERSGLVRAKLQVHAYAAAQSLAVPISLADEPARQAVSTRHFDPFLAWTSQVAPRGIGRVPLEQLEMVGSLSRAGQRHALLRSAGHLYRVAVGDRLGRDEGVVVRIDAHQVEVHERLYIAGGWQERSRFLALGKGAHGEVRDEDERVVERDSDAPAGLEADAGAGV</sequence>
<dbReference type="KEGG" id="pory:EJA05_26525"/>
<accession>A0A3Q8U561</accession>